<name>K6ZC84_9ALTE</name>
<dbReference type="AlphaFoldDB" id="K6ZC84"/>
<evidence type="ECO:0000313" key="2">
    <source>
        <dbReference type="Proteomes" id="UP000006322"/>
    </source>
</evidence>
<gene>
    <name evidence="1" type="ORF">GPLA_2817</name>
</gene>
<evidence type="ECO:0000313" key="1">
    <source>
        <dbReference type="EMBL" id="GAC33711.1"/>
    </source>
</evidence>
<dbReference type="EMBL" id="BAER01000072">
    <property type="protein sequence ID" value="GAC33711.1"/>
    <property type="molecule type" value="Genomic_DNA"/>
</dbReference>
<accession>K6ZC84</accession>
<organism evidence="1 2">
    <name type="scientific">Paraglaciecola polaris LMG 21857</name>
    <dbReference type="NCBI Taxonomy" id="1129793"/>
    <lineage>
        <taxon>Bacteria</taxon>
        <taxon>Pseudomonadati</taxon>
        <taxon>Pseudomonadota</taxon>
        <taxon>Gammaproteobacteria</taxon>
        <taxon>Alteromonadales</taxon>
        <taxon>Alteromonadaceae</taxon>
        <taxon>Paraglaciecola</taxon>
    </lineage>
</organism>
<protein>
    <submittedName>
        <fullName evidence="1">Uncharacterized protein</fullName>
    </submittedName>
</protein>
<dbReference type="STRING" id="1129793.GPLA_2817"/>
<dbReference type="Proteomes" id="UP000006322">
    <property type="component" value="Unassembled WGS sequence"/>
</dbReference>
<comment type="caution">
    <text evidence="1">The sequence shown here is derived from an EMBL/GenBank/DDBJ whole genome shotgun (WGS) entry which is preliminary data.</text>
</comment>
<proteinExistence type="predicted"/>
<keyword evidence="2" id="KW-1185">Reference proteome</keyword>
<reference evidence="2" key="1">
    <citation type="journal article" date="2014" name="Environ. Microbiol.">
        <title>Comparative genomics of the marine bacterial genus Glaciecola reveals the high degree of genomic diversity and genomic characteristic for cold adaptation.</title>
        <authorList>
            <person name="Qin Q.L."/>
            <person name="Xie B.B."/>
            <person name="Yu Y."/>
            <person name="Shu Y.L."/>
            <person name="Rong J.C."/>
            <person name="Zhang Y.J."/>
            <person name="Zhao D.L."/>
            <person name="Chen X.L."/>
            <person name="Zhang X.Y."/>
            <person name="Chen B."/>
            <person name="Zhou B.C."/>
            <person name="Zhang Y.Z."/>
        </authorList>
    </citation>
    <scope>NUCLEOTIDE SEQUENCE [LARGE SCALE GENOMIC DNA]</scope>
    <source>
        <strain evidence="2">LMG 21857</strain>
    </source>
</reference>
<sequence>MSDGQNVERKKNTITDGFHKILIRYSVRNDEYSDKRYNDLFSWITGW</sequence>